<dbReference type="SUPFAM" id="SSF53098">
    <property type="entry name" value="Ribonuclease H-like"/>
    <property type="match status" value="1"/>
</dbReference>
<dbReference type="InterPro" id="IPR050951">
    <property type="entry name" value="Retrovirus_Pol_polyprotein"/>
</dbReference>
<dbReference type="InterPro" id="IPR001584">
    <property type="entry name" value="Integrase_cat-core"/>
</dbReference>
<gene>
    <name evidence="3" type="ORF">OESDEN_00855</name>
</gene>
<dbReference type="AlphaFoldDB" id="A0A0B1TTM2"/>
<keyword evidence="4" id="KW-1185">Reference proteome</keyword>
<dbReference type="Proteomes" id="UP000053660">
    <property type="component" value="Unassembled WGS sequence"/>
</dbReference>
<evidence type="ECO:0000256" key="1">
    <source>
        <dbReference type="SAM" id="MobiDB-lite"/>
    </source>
</evidence>
<organism evidence="3 4">
    <name type="scientific">Oesophagostomum dentatum</name>
    <name type="common">Nodular worm</name>
    <dbReference type="NCBI Taxonomy" id="61180"/>
    <lineage>
        <taxon>Eukaryota</taxon>
        <taxon>Metazoa</taxon>
        <taxon>Ecdysozoa</taxon>
        <taxon>Nematoda</taxon>
        <taxon>Chromadorea</taxon>
        <taxon>Rhabditida</taxon>
        <taxon>Rhabditina</taxon>
        <taxon>Rhabditomorpha</taxon>
        <taxon>Strongyloidea</taxon>
        <taxon>Strongylidae</taxon>
        <taxon>Oesophagostomum</taxon>
    </lineage>
</organism>
<dbReference type="InterPro" id="IPR036397">
    <property type="entry name" value="RNaseH_sf"/>
</dbReference>
<dbReference type="GO" id="GO:0015074">
    <property type="term" value="P:DNA integration"/>
    <property type="evidence" value="ECO:0007669"/>
    <property type="project" value="InterPro"/>
</dbReference>
<dbReference type="PROSITE" id="PS50994">
    <property type="entry name" value="INTEGRASE"/>
    <property type="match status" value="1"/>
</dbReference>
<protein>
    <recommendedName>
        <fullName evidence="2">Integrase catalytic domain-containing protein</fullName>
    </recommendedName>
</protein>
<dbReference type="PANTHER" id="PTHR37984">
    <property type="entry name" value="PROTEIN CBG26694"/>
    <property type="match status" value="1"/>
</dbReference>
<dbReference type="PANTHER" id="PTHR37984:SF5">
    <property type="entry name" value="PROTEIN NYNRIN-LIKE"/>
    <property type="match status" value="1"/>
</dbReference>
<dbReference type="Gene3D" id="3.30.420.10">
    <property type="entry name" value="Ribonuclease H-like superfamily/Ribonuclease H"/>
    <property type="match status" value="1"/>
</dbReference>
<reference evidence="3 4" key="1">
    <citation type="submission" date="2014-03" db="EMBL/GenBank/DDBJ databases">
        <title>Draft genome of the hookworm Oesophagostomum dentatum.</title>
        <authorList>
            <person name="Mitreva M."/>
        </authorList>
    </citation>
    <scope>NUCLEOTIDE SEQUENCE [LARGE SCALE GENOMIC DNA]</scope>
    <source>
        <strain evidence="3 4">OD-Hann</strain>
    </source>
</reference>
<name>A0A0B1TTM2_OESDE</name>
<feature type="domain" description="Integrase catalytic" evidence="2">
    <location>
        <begin position="27"/>
        <end position="123"/>
    </location>
</feature>
<feature type="region of interest" description="Disordered" evidence="1">
    <location>
        <begin position="104"/>
        <end position="130"/>
    </location>
</feature>
<proteinExistence type="predicted"/>
<dbReference type="EMBL" id="KN549240">
    <property type="protein sequence ID" value="KHJ99147.1"/>
    <property type="molecule type" value="Genomic_DNA"/>
</dbReference>
<dbReference type="OrthoDB" id="5832102at2759"/>
<dbReference type="InterPro" id="IPR012337">
    <property type="entry name" value="RNaseH-like_sf"/>
</dbReference>
<evidence type="ECO:0000313" key="4">
    <source>
        <dbReference type="Proteomes" id="UP000053660"/>
    </source>
</evidence>
<evidence type="ECO:0000313" key="3">
    <source>
        <dbReference type="EMBL" id="KHJ99147.1"/>
    </source>
</evidence>
<dbReference type="GO" id="GO:0003676">
    <property type="term" value="F:nucleic acid binding"/>
    <property type="evidence" value="ECO:0007669"/>
    <property type="project" value="InterPro"/>
</dbReference>
<sequence length="130" mass="14616">MVGNNRNDVDYQYGNDQGVNSSVRHFGNPETIVSDNGRQFASREFAELYNENGVAQVRSPPFHPQSNGQAERFVNTFKRALQKLKDSDTMSEVLQKFSQVYRRTPCSASPDVRSPTENFIGRSTGPHSLC</sequence>
<evidence type="ECO:0000259" key="2">
    <source>
        <dbReference type="PROSITE" id="PS50994"/>
    </source>
</evidence>
<accession>A0A0B1TTM2</accession>